<feature type="transmembrane region" description="Helical" evidence="6">
    <location>
        <begin position="389"/>
        <end position="407"/>
    </location>
</feature>
<organism evidence="8 9">
    <name type="scientific">Schizosaccharomyces osmophilus</name>
    <dbReference type="NCBI Taxonomy" id="2545709"/>
    <lineage>
        <taxon>Eukaryota</taxon>
        <taxon>Fungi</taxon>
        <taxon>Dikarya</taxon>
        <taxon>Ascomycota</taxon>
        <taxon>Taphrinomycotina</taxon>
        <taxon>Schizosaccharomycetes</taxon>
        <taxon>Schizosaccharomycetales</taxon>
        <taxon>Schizosaccharomycetaceae</taxon>
        <taxon>Schizosaccharomyces</taxon>
    </lineage>
</organism>
<feature type="transmembrane region" description="Helical" evidence="6">
    <location>
        <begin position="90"/>
        <end position="110"/>
    </location>
</feature>
<feature type="domain" description="Major facilitator superfamily (MFS) profile" evidence="7">
    <location>
        <begin position="51"/>
        <end position="484"/>
    </location>
</feature>
<evidence type="ECO:0000256" key="6">
    <source>
        <dbReference type="SAM" id="Phobius"/>
    </source>
</evidence>
<feature type="transmembrane region" description="Helical" evidence="6">
    <location>
        <begin position="321"/>
        <end position="341"/>
    </location>
</feature>
<dbReference type="PROSITE" id="PS00216">
    <property type="entry name" value="SUGAR_TRANSPORT_1"/>
    <property type="match status" value="1"/>
</dbReference>
<feature type="transmembrane region" description="Helical" evidence="6">
    <location>
        <begin position="206"/>
        <end position="227"/>
    </location>
</feature>
<feature type="transmembrane region" description="Helical" evidence="6">
    <location>
        <begin position="455"/>
        <end position="478"/>
    </location>
</feature>
<dbReference type="InterPro" id="IPR036259">
    <property type="entry name" value="MFS_trans_sf"/>
</dbReference>
<dbReference type="PROSITE" id="PS50850">
    <property type="entry name" value="MFS"/>
    <property type="match status" value="1"/>
</dbReference>
<dbReference type="GeneID" id="80877640"/>
<dbReference type="Pfam" id="PF07690">
    <property type="entry name" value="MFS_1"/>
    <property type="match status" value="1"/>
</dbReference>
<dbReference type="GO" id="GO:1903711">
    <property type="term" value="P:spermidine transmembrane transport"/>
    <property type="evidence" value="ECO:0007669"/>
    <property type="project" value="UniProtKB-ARBA"/>
</dbReference>
<keyword evidence="9" id="KW-1185">Reference proteome</keyword>
<evidence type="ECO:0000313" key="9">
    <source>
        <dbReference type="Proteomes" id="UP001212411"/>
    </source>
</evidence>
<dbReference type="InterPro" id="IPR011701">
    <property type="entry name" value="MFS"/>
</dbReference>
<dbReference type="CDD" id="cd17323">
    <property type="entry name" value="MFS_Tpo1_MDR_like"/>
    <property type="match status" value="1"/>
</dbReference>
<proteinExistence type="predicted"/>
<comment type="subcellular location">
    <subcellularLocation>
        <location evidence="1">Membrane</location>
        <topology evidence="1">Multi-pass membrane protein</topology>
    </subcellularLocation>
</comment>
<feature type="transmembrane region" description="Helical" evidence="6">
    <location>
        <begin position="117"/>
        <end position="137"/>
    </location>
</feature>
<keyword evidence="4 6" id="KW-1133">Transmembrane helix</keyword>
<dbReference type="RefSeq" id="XP_056038973.1">
    <property type="nucleotide sequence ID" value="XM_056182951.1"/>
</dbReference>
<evidence type="ECO:0000256" key="3">
    <source>
        <dbReference type="ARBA" id="ARBA00022692"/>
    </source>
</evidence>
<dbReference type="GO" id="GO:0140115">
    <property type="term" value="P:export across plasma membrane"/>
    <property type="evidence" value="ECO:0007669"/>
    <property type="project" value="UniProtKB-ARBA"/>
</dbReference>
<dbReference type="InterPro" id="IPR020846">
    <property type="entry name" value="MFS_dom"/>
</dbReference>
<dbReference type="PANTHER" id="PTHR23502">
    <property type="entry name" value="MAJOR FACILITATOR SUPERFAMILY"/>
    <property type="match status" value="1"/>
</dbReference>
<dbReference type="FunFam" id="1.20.1250.20:FF:000011">
    <property type="entry name" value="MFS multidrug transporter, putative"/>
    <property type="match status" value="1"/>
</dbReference>
<dbReference type="EMBL" id="CP115613">
    <property type="protein sequence ID" value="WBW74730.1"/>
    <property type="molecule type" value="Genomic_DNA"/>
</dbReference>
<dbReference type="KEGG" id="som:SOMG_04164"/>
<evidence type="ECO:0000256" key="1">
    <source>
        <dbReference type="ARBA" id="ARBA00004141"/>
    </source>
</evidence>
<accession>A0AAE9WEE6</accession>
<dbReference type="GO" id="GO:1903710">
    <property type="term" value="P:spermine transmembrane transport"/>
    <property type="evidence" value="ECO:0007669"/>
    <property type="project" value="UniProtKB-ARBA"/>
</dbReference>
<dbReference type="GO" id="GO:0005886">
    <property type="term" value="C:plasma membrane"/>
    <property type="evidence" value="ECO:0007669"/>
    <property type="project" value="TreeGrafter"/>
</dbReference>
<evidence type="ECO:0000256" key="2">
    <source>
        <dbReference type="ARBA" id="ARBA00022448"/>
    </source>
</evidence>
<keyword evidence="3 6" id="KW-0812">Transmembrane</keyword>
<gene>
    <name evidence="8" type="ORF">SOMG_04164</name>
</gene>
<reference evidence="8 9" key="1">
    <citation type="journal article" date="2023" name="G3 (Bethesda)">
        <title>A high-quality reference genome for the fission yeast Schizosaccharomyces osmophilus.</title>
        <authorList>
            <person name="Jia G.S."/>
            <person name="Zhang W.C."/>
            <person name="Liang Y."/>
            <person name="Liu X.H."/>
            <person name="Rhind N."/>
            <person name="Pidoux A."/>
            <person name="Brysch-Herzberg M."/>
            <person name="Du L.L."/>
        </authorList>
    </citation>
    <scope>NUCLEOTIDE SEQUENCE [LARGE SCALE GENOMIC DNA]</scope>
    <source>
        <strain evidence="8 9">CBS 15793</strain>
    </source>
</reference>
<evidence type="ECO:0000259" key="7">
    <source>
        <dbReference type="PROSITE" id="PS50850"/>
    </source>
</evidence>
<dbReference type="InterPro" id="IPR005829">
    <property type="entry name" value="Sugar_transporter_CS"/>
</dbReference>
<sequence length="494" mass="55072">MDIKKSLSKQEEIEEIKPIDEPVDASFLITWDSPTDSKNPKNWPYSRRWMQLVIVSVFALLGPMASSMVAPCLDQIAERFHVENSTEKALILSIYLLVFAVSPMISAPLSEIFGRRILLQAGNVIFIVFNMACGLAKTKAQMYIFRFLAGFGSATPMGLGSGTISDLFTPEERGRAVAVMSLAPLLGPTIGPVISGFIAEYTTYKWIFWSTTIFSGFVFALSIPFLTETYPKTLLGRKARKLNKKENTLKYHTEWRLEHIPQRKLVAPALMRPLKMLTTQPVVILCAGYMAIQYGILYLVLTTYPVLWTHDYHERSSIAGLHYIAPGLGLILGSQASGVFIDKTFRFLKMRNNGKMAPEFRVPVILLGTMFFPTGLIVYGWTAKYHTHWIGPDIGAAMFNVGLMLGWRGIQTYLIDTFIIYAASSTAVACCIRSLAAFGFPLFGQTLYDRLGYGWGNSLLAFIVLGSSIITCSVLWFGGKGLRTKSNMVVFKDE</sequence>
<feature type="transmembrane region" description="Helical" evidence="6">
    <location>
        <begin position="419"/>
        <end position="443"/>
    </location>
</feature>
<dbReference type="PANTHER" id="PTHR23502:SF60">
    <property type="entry name" value="MAJOR FACILITATOR SUPERFAMILY (MFS) PROFILE DOMAIN-CONTAINING PROTEIN-RELATED"/>
    <property type="match status" value="1"/>
</dbReference>
<feature type="transmembrane region" description="Helical" evidence="6">
    <location>
        <begin position="49"/>
        <end position="70"/>
    </location>
</feature>
<dbReference type="AlphaFoldDB" id="A0AAE9WEE6"/>
<dbReference type="Gene3D" id="1.20.1250.20">
    <property type="entry name" value="MFS general substrate transporter like domains"/>
    <property type="match status" value="1"/>
</dbReference>
<evidence type="ECO:0000256" key="5">
    <source>
        <dbReference type="ARBA" id="ARBA00023136"/>
    </source>
</evidence>
<name>A0AAE9WEE6_9SCHI</name>
<dbReference type="SUPFAM" id="SSF103473">
    <property type="entry name" value="MFS general substrate transporter"/>
    <property type="match status" value="1"/>
</dbReference>
<dbReference type="Proteomes" id="UP001212411">
    <property type="component" value="Chromosome 3"/>
</dbReference>
<protein>
    <submittedName>
        <fullName evidence="8">Transmembrane transporter</fullName>
    </submittedName>
</protein>
<feature type="transmembrane region" description="Helical" evidence="6">
    <location>
        <begin position="176"/>
        <end position="194"/>
    </location>
</feature>
<keyword evidence="2" id="KW-0813">Transport</keyword>
<evidence type="ECO:0000313" key="8">
    <source>
        <dbReference type="EMBL" id="WBW74730.1"/>
    </source>
</evidence>
<feature type="transmembrane region" description="Helical" evidence="6">
    <location>
        <begin position="362"/>
        <end position="383"/>
    </location>
</feature>
<keyword evidence="5 6" id="KW-0472">Membrane</keyword>
<dbReference type="GO" id="GO:0022857">
    <property type="term" value="F:transmembrane transporter activity"/>
    <property type="evidence" value="ECO:0007669"/>
    <property type="project" value="InterPro"/>
</dbReference>
<evidence type="ECO:0000256" key="4">
    <source>
        <dbReference type="ARBA" id="ARBA00022989"/>
    </source>
</evidence>
<feature type="transmembrane region" description="Helical" evidence="6">
    <location>
        <begin position="282"/>
        <end position="301"/>
    </location>
</feature>
<dbReference type="GO" id="GO:0042908">
    <property type="term" value="P:xenobiotic transport"/>
    <property type="evidence" value="ECO:0007669"/>
    <property type="project" value="UniProtKB-ARBA"/>
</dbReference>